<gene>
    <name evidence="3" type="ORF">SNE40_010547</name>
</gene>
<dbReference type="PROSITE" id="PS51114">
    <property type="entry name" value="FBA"/>
    <property type="match status" value="1"/>
</dbReference>
<dbReference type="SMART" id="SM01198">
    <property type="entry name" value="FBA"/>
    <property type="match status" value="1"/>
</dbReference>
<dbReference type="Gene3D" id="1.20.1280.50">
    <property type="match status" value="1"/>
</dbReference>
<dbReference type="Pfam" id="PF04300">
    <property type="entry name" value="FBA"/>
    <property type="match status" value="1"/>
</dbReference>
<accession>A0AAN8JYD0</accession>
<dbReference type="GO" id="GO:0061630">
    <property type="term" value="F:ubiquitin protein ligase activity"/>
    <property type="evidence" value="ECO:0007669"/>
    <property type="project" value="TreeGrafter"/>
</dbReference>
<comment type="caution">
    <text evidence="3">The sequence shown here is derived from an EMBL/GenBank/DDBJ whole genome shotgun (WGS) entry which is preliminary data.</text>
</comment>
<dbReference type="SUPFAM" id="SSF81383">
    <property type="entry name" value="F-box domain"/>
    <property type="match status" value="1"/>
</dbReference>
<dbReference type="Proteomes" id="UP001347796">
    <property type="component" value="Unassembled WGS sequence"/>
</dbReference>
<dbReference type="GO" id="GO:0019005">
    <property type="term" value="C:SCF ubiquitin ligase complex"/>
    <property type="evidence" value="ECO:0007669"/>
    <property type="project" value="TreeGrafter"/>
</dbReference>
<dbReference type="SUPFAM" id="SSF49785">
    <property type="entry name" value="Galactose-binding domain-like"/>
    <property type="match status" value="1"/>
</dbReference>
<dbReference type="GO" id="GO:0036503">
    <property type="term" value="P:ERAD pathway"/>
    <property type="evidence" value="ECO:0007669"/>
    <property type="project" value="TreeGrafter"/>
</dbReference>
<proteinExistence type="predicted"/>
<evidence type="ECO:0000313" key="3">
    <source>
        <dbReference type="EMBL" id="KAK6182988.1"/>
    </source>
</evidence>
<evidence type="ECO:0000259" key="2">
    <source>
        <dbReference type="PROSITE" id="PS51114"/>
    </source>
</evidence>
<dbReference type="GO" id="GO:0031146">
    <property type="term" value="P:SCF-dependent proteasomal ubiquitin-dependent protein catabolic process"/>
    <property type="evidence" value="ECO:0007669"/>
    <property type="project" value="TreeGrafter"/>
</dbReference>
<keyword evidence="4" id="KW-1185">Reference proteome</keyword>
<evidence type="ECO:0000313" key="4">
    <source>
        <dbReference type="Proteomes" id="UP001347796"/>
    </source>
</evidence>
<dbReference type="InterPro" id="IPR008979">
    <property type="entry name" value="Galactose-bd-like_sf"/>
</dbReference>
<dbReference type="InterPro" id="IPR039752">
    <property type="entry name" value="F-box_only"/>
</dbReference>
<dbReference type="Gene3D" id="2.60.120.260">
    <property type="entry name" value="Galactose-binding domain-like"/>
    <property type="match status" value="1"/>
</dbReference>
<dbReference type="InterPro" id="IPR036047">
    <property type="entry name" value="F-box-like_dom_sf"/>
</dbReference>
<feature type="domain" description="FBA" evidence="2">
    <location>
        <begin position="84"/>
        <end position="267"/>
    </location>
</feature>
<evidence type="ECO:0000259" key="1">
    <source>
        <dbReference type="PROSITE" id="PS50181"/>
    </source>
</evidence>
<dbReference type="PROSITE" id="PS50181">
    <property type="entry name" value="FBOX"/>
    <property type="match status" value="1"/>
</dbReference>
<name>A0AAN8JYD0_PATCE</name>
<sequence>MSSGHKICEQTSPLTNGYVELNDDIMIQILSHLPLRDLITNIPLVDKRFNGFVQQNMLWEMKCRNGGISTQKVLHPIRDTYKELYFNETYGRNLIRNCCATEQFEHWTIDKDGGDGFAVEESPHGANPIPPEAFEESGEPILKNWVTSYQWCKKSQEVNLMESDLGVLMDMYQPDILVSVWICGRFDCSSEYKLKLQLLDKSKSVLDEHIIQEDIPSGRKWKKLAFPISHYGKGVRYLRWSHSGKDARFWAGRYGAKFTLCTLRLKFSFTTSNT</sequence>
<dbReference type="InterPro" id="IPR007397">
    <property type="entry name" value="F-box-assoc_dom"/>
</dbReference>
<feature type="domain" description="F-box" evidence="1">
    <location>
        <begin position="15"/>
        <end position="62"/>
    </location>
</feature>
<dbReference type="GO" id="GO:0006516">
    <property type="term" value="P:glycoprotein catabolic process"/>
    <property type="evidence" value="ECO:0007669"/>
    <property type="project" value="TreeGrafter"/>
</dbReference>
<dbReference type="AlphaFoldDB" id="A0AAN8JYD0"/>
<dbReference type="PANTHER" id="PTHR12125">
    <property type="entry name" value="F-BOX ONLY PROTEIN 6-LIKE PROTEIN"/>
    <property type="match status" value="1"/>
</dbReference>
<dbReference type="InterPro" id="IPR001810">
    <property type="entry name" value="F-box_dom"/>
</dbReference>
<protein>
    <recommendedName>
        <fullName evidence="5">F-box protein</fullName>
    </recommendedName>
</protein>
<reference evidence="3 4" key="1">
    <citation type="submission" date="2024-01" db="EMBL/GenBank/DDBJ databases">
        <title>The genome of the rayed Mediterranean limpet Patella caerulea (Linnaeus, 1758).</title>
        <authorList>
            <person name="Anh-Thu Weber A."/>
            <person name="Halstead-Nussloch G."/>
        </authorList>
    </citation>
    <scope>NUCLEOTIDE SEQUENCE [LARGE SCALE GENOMIC DNA]</scope>
    <source>
        <strain evidence="3">AATW-2023a</strain>
        <tissue evidence="3">Whole specimen</tissue>
    </source>
</reference>
<organism evidence="3 4">
    <name type="scientific">Patella caerulea</name>
    <name type="common">Rayed Mediterranean limpet</name>
    <dbReference type="NCBI Taxonomy" id="87958"/>
    <lineage>
        <taxon>Eukaryota</taxon>
        <taxon>Metazoa</taxon>
        <taxon>Spiralia</taxon>
        <taxon>Lophotrochozoa</taxon>
        <taxon>Mollusca</taxon>
        <taxon>Gastropoda</taxon>
        <taxon>Patellogastropoda</taxon>
        <taxon>Patelloidea</taxon>
        <taxon>Patellidae</taxon>
        <taxon>Patella</taxon>
    </lineage>
</organism>
<dbReference type="PANTHER" id="PTHR12125:SF5">
    <property type="entry name" value="F-BOX DOMAIN-CONTAINING PROTEIN"/>
    <property type="match status" value="1"/>
</dbReference>
<dbReference type="GO" id="GO:0005737">
    <property type="term" value="C:cytoplasm"/>
    <property type="evidence" value="ECO:0007669"/>
    <property type="project" value="TreeGrafter"/>
</dbReference>
<dbReference type="EMBL" id="JAZGQO010000007">
    <property type="protein sequence ID" value="KAK6182988.1"/>
    <property type="molecule type" value="Genomic_DNA"/>
</dbReference>
<evidence type="ECO:0008006" key="5">
    <source>
        <dbReference type="Google" id="ProtNLM"/>
    </source>
</evidence>
<dbReference type="FunFam" id="2.60.120.260:FF:000012">
    <property type="entry name" value="F-box only protein 2"/>
    <property type="match status" value="1"/>
</dbReference>